<dbReference type="EMBL" id="PEYV01000005">
    <property type="protein sequence ID" value="PIS21901.1"/>
    <property type="molecule type" value="Genomic_DNA"/>
</dbReference>
<proteinExistence type="predicted"/>
<accession>A0A2H0XAK8</accession>
<dbReference type="Proteomes" id="UP000231098">
    <property type="component" value="Unassembled WGS sequence"/>
</dbReference>
<sequence length="126" mass="13714">MNPEICRKLVGFAENRKPEDDVLTQLRAIVEEICGCPVTERQAVGFLGSFTVEFLGERLLDNITEILLAAVEKISWGKTALLAMAEELLSALALNSVIDSSGNFVCSARSGVSGPDLRKLDQGREF</sequence>
<comment type="caution">
    <text evidence="1">The sequence shown here is derived from an EMBL/GenBank/DDBJ whole genome shotgun (WGS) entry which is preliminary data.</text>
</comment>
<name>A0A2H0XAK8_UNCKA</name>
<organism evidence="1 2">
    <name type="scientific">candidate division WWE3 bacterium CG08_land_8_20_14_0_20_41_15</name>
    <dbReference type="NCBI Taxonomy" id="1975086"/>
    <lineage>
        <taxon>Bacteria</taxon>
        <taxon>Katanobacteria</taxon>
    </lineage>
</organism>
<reference evidence="2" key="1">
    <citation type="submission" date="2017-09" db="EMBL/GenBank/DDBJ databases">
        <title>Depth-based differentiation of microbial function through sediment-hosted aquifers and enrichment of novel symbionts in the deep terrestrial subsurface.</title>
        <authorList>
            <person name="Probst A.J."/>
            <person name="Ladd B."/>
            <person name="Jarett J.K."/>
            <person name="Geller-Mcgrath D.E."/>
            <person name="Sieber C.M.K."/>
            <person name="Emerson J.B."/>
            <person name="Anantharaman K."/>
            <person name="Thomas B.C."/>
            <person name="Malmstrom R."/>
            <person name="Stieglmeier M."/>
            <person name="Klingl A."/>
            <person name="Woyke T."/>
            <person name="Ryan C.M."/>
            <person name="Banfield J.F."/>
        </authorList>
    </citation>
    <scope>NUCLEOTIDE SEQUENCE [LARGE SCALE GENOMIC DNA]</scope>
</reference>
<evidence type="ECO:0000313" key="2">
    <source>
        <dbReference type="Proteomes" id="UP000231098"/>
    </source>
</evidence>
<evidence type="ECO:0000313" key="1">
    <source>
        <dbReference type="EMBL" id="PIS21901.1"/>
    </source>
</evidence>
<dbReference type="AlphaFoldDB" id="A0A2H0XAK8"/>
<gene>
    <name evidence="1" type="ORF">COT51_00320</name>
</gene>
<protein>
    <submittedName>
        <fullName evidence="1">Uncharacterized protein</fullName>
    </submittedName>
</protein>